<comment type="similarity">
    <text evidence="1">Belongs to the 4-oxalocrotonate tautomerase family.</text>
</comment>
<organism evidence="4">
    <name type="scientific">Dechloromonas aromatica (strain RCB)</name>
    <dbReference type="NCBI Taxonomy" id="159087"/>
    <lineage>
        <taxon>Bacteria</taxon>
        <taxon>Pseudomonadati</taxon>
        <taxon>Pseudomonadota</taxon>
        <taxon>Betaproteobacteria</taxon>
        <taxon>Rhodocyclales</taxon>
        <taxon>Azonexaceae</taxon>
        <taxon>Dechloromonas</taxon>
    </lineage>
</organism>
<dbReference type="STRING" id="159087.Daro_3810"/>
<dbReference type="HOGENOM" id="CLU_151982_0_0_4"/>
<sequence length="144" mass="16234">MPVANLHVLTGHPRENLKSWIRETSHALSEILAAPMDRLEVWVTEIDPELWGICGDPASEVLAHTPRHEAEMPFIRMILMEGRTVEQLHRVIAELTAITARLMEVDAERIRVHIEHAHPDRWGIGGVPASIRRAAELAARRNNG</sequence>
<dbReference type="Pfam" id="PF01361">
    <property type="entry name" value="Tautomerase"/>
    <property type="match status" value="1"/>
</dbReference>
<keyword evidence="2" id="KW-0413">Isomerase</keyword>
<protein>
    <submittedName>
        <fullName evidence="4">4-oxalocrotonate tautomerase</fullName>
    </submittedName>
</protein>
<evidence type="ECO:0000256" key="1">
    <source>
        <dbReference type="ARBA" id="ARBA00006723"/>
    </source>
</evidence>
<dbReference type="GO" id="GO:0016853">
    <property type="term" value="F:isomerase activity"/>
    <property type="evidence" value="ECO:0007669"/>
    <property type="project" value="UniProtKB-KW"/>
</dbReference>
<dbReference type="KEGG" id="dar:Daro_3810"/>
<evidence type="ECO:0000256" key="2">
    <source>
        <dbReference type="ARBA" id="ARBA00023235"/>
    </source>
</evidence>
<gene>
    <name evidence="4" type="ordered locus">Daro_3810</name>
</gene>
<dbReference type="AlphaFoldDB" id="Q479E3"/>
<dbReference type="Gene3D" id="3.30.429.10">
    <property type="entry name" value="Macrophage Migration Inhibitory Factor"/>
    <property type="match status" value="2"/>
</dbReference>
<accession>Q479E3</accession>
<name>Q479E3_DECAR</name>
<dbReference type="SUPFAM" id="SSF55331">
    <property type="entry name" value="Tautomerase/MIF"/>
    <property type="match status" value="1"/>
</dbReference>
<dbReference type="InterPro" id="IPR014347">
    <property type="entry name" value="Tautomerase/MIF_sf"/>
</dbReference>
<proteinExistence type="inferred from homology"/>
<dbReference type="eggNOG" id="COG1942">
    <property type="taxonomic scope" value="Bacteria"/>
</dbReference>
<dbReference type="InterPro" id="IPR004370">
    <property type="entry name" value="4-OT-like_dom"/>
</dbReference>
<dbReference type="EMBL" id="CP000089">
    <property type="protein sequence ID" value="AAZ48538.1"/>
    <property type="molecule type" value="Genomic_DNA"/>
</dbReference>
<evidence type="ECO:0000313" key="4">
    <source>
        <dbReference type="EMBL" id="AAZ48538.1"/>
    </source>
</evidence>
<dbReference type="PANTHER" id="PTHR35530:SF1">
    <property type="entry name" value="2-HYDROXYMUCONATE TAUTOMERASE"/>
    <property type="match status" value="1"/>
</dbReference>
<dbReference type="OrthoDB" id="8561934at2"/>
<reference evidence="4" key="1">
    <citation type="submission" date="2005-08" db="EMBL/GenBank/DDBJ databases">
        <title>Complete sequence of Dechloromonas aromatica RCB.</title>
        <authorList>
            <person name="Salinero K.K."/>
            <person name="Copeland A."/>
            <person name="Lucas S."/>
            <person name="Lapidus A."/>
            <person name="Barry K."/>
            <person name="Detter J.C."/>
            <person name="Glavina T."/>
            <person name="Hammon N."/>
            <person name="Israni S."/>
            <person name="Pitluck S."/>
            <person name="Di Bartolo G."/>
            <person name="Trong S."/>
            <person name="Schmutz J."/>
            <person name="Larimer F."/>
            <person name="Land M."/>
            <person name="Ivanova N."/>
            <person name="Richardson P."/>
        </authorList>
    </citation>
    <scope>NUCLEOTIDE SEQUENCE</scope>
    <source>
        <strain evidence="4">RCB</strain>
    </source>
</reference>
<evidence type="ECO:0000259" key="3">
    <source>
        <dbReference type="Pfam" id="PF01361"/>
    </source>
</evidence>
<dbReference type="PANTHER" id="PTHR35530">
    <property type="entry name" value="TAUTOMERASE-RELATED"/>
    <property type="match status" value="1"/>
</dbReference>
<feature type="domain" description="4-oxalocrotonate tautomerase-like" evidence="3">
    <location>
        <begin position="73"/>
        <end position="128"/>
    </location>
</feature>